<dbReference type="AlphaFoldDB" id="A0A8H5G3W7"/>
<organism evidence="1 2">
    <name type="scientific">Leucocoprinus leucothites</name>
    <dbReference type="NCBI Taxonomy" id="201217"/>
    <lineage>
        <taxon>Eukaryota</taxon>
        <taxon>Fungi</taxon>
        <taxon>Dikarya</taxon>
        <taxon>Basidiomycota</taxon>
        <taxon>Agaricomycotina</taxon>
        <taxon>Agaricomycetes</taxon>
        <taxon>Agaricomycetidae</taxon>
        <taxon>Agaricales</taxon>
        <taxon>Agaricineae</taxon>
        <taxon>Agaricaceae</taxon>
        <taxon>Leucocoprinus</taxon>
    </lineage>
</organism>
<gene>
    <name evidence="1" type="ORF">D9756_001186</name>
</gene>
<proteinExistence type="predicted"/>
<name>A0A8H5G3W7_9AGAR</name>
<comment type="caution">
    <text evidence="1">The sequence shown here is derived from an EMBL/GenBank/DDBJ whole genome shotgun (WGS) entry which is preliminary data.</text>
</comment>
<keyword evidence="2" id="KW-1185">Reference proteome</keyword>
<accession>A0A8H5G3W7</accession>
<dbReference type="EMBL" id="JAACJO010000005">
    <property type="protein sequence ID" value="KAF5357949.1"/>
    <property type="molecule type" value="Genomic_DNA"/>
</dbReference>
<protein>
    <submittedName>
        <fullName evidence="1">Uncharacterized protein</fullName>
    </submittedName>
</protein>
<evidence type="ECO:0000313" key="2">
    <source>
        <dbReference type="Proteomes" id="UP000559027"/>
    </source>
</evidence>
<reference evidence="1 2" key="1">
    <citation type="journal article" date="2020" name="ISME J.">
        <title>Uncovering the hidden diversity of litter-decomposition mechanisms in mushroom-forming fungi.</title>
        <authorList>
            <person name="Floudas D."/>
            <person name="Bentzer J."/>
            <person name="Ahren D."/>
            <person name="Johansson T."/>
            <person name="Persson P."/>
            <person name="Tunlid A."/>
        </authorList>
    </citation>
    <scope>NUCLEOTIDE SEQUENCE [LARGE SCALE GENOMIC DNA]</scope>
    <source>
        <strain evidence="1 2">CBS 146.42</strain>
    </source>
</reference>
<dbReference type="OrthoDB" id="3030470at2759"/>
<sequence length="160" mass="17848">MTTAVSTATLVPGTYKILCKGGELGTARTWMTMPSSRIFVDNIEKGDYAKWQVSSVAEDGDTMWHIRNIVVEDILFAEPKEGAKITGRDSEEEGLRDIMWRLEGVGQGIYRIGYPGTGLVWTAESVPTKIPGRMAWEIFLHEKADGIPEQEFKFVLLPPD</sequence>
<dbReference type="Proteomes" id="UP000559027">
    <property type="component" value="Unassembled WGS sequence"/>
</dbReference>
<evidence type="ECO:0000313" key="1">
    <source>
        <dbReference type="EMBL" id="KAF5357949.1"/>
    </source>
</evidence>
<dbReference type="Gene3D" id="2.80.10.50">
    <property type="match status" value="1"/>
</dbReference>